<gene>
    <name evidence="5" type="ORF">FEF27_01545</name>
</gene>
<accession>A0A5R9AL24</accession>
<dbReference type="GO" id="GO:0016878">
    <property type="term" value="F:acid-thiol ligase activity"/>
    <property type="evidence" value="ECO:0007669"/>
    <property type="project" value="UniProtKB-ARBA"/>
</dbReference>
<proteinExistence type="inferred from homology"/>
<dbReference type="InterPro" id="IPR025110">
    <property type="entry name" value="AMP-bd_C"/>
</dbReference>
<dbReference type="InterPro" id="IPR050237">
    <property type="entry name" value="ATP-dep_AMP-bd_enzyme"/>
</dbReference>
<dbReference type="PROSITE" id="PS00455">
    <property type="entry name" value="AMP_BINDING"/>
    <property type="match status" value="1"/>
</dbReference>
<dbReference type="Pfam" id="PF13193">
    <property type="entry name" value="AMP-binding_C"/>
    <property type="match status" value="1"/>
</dbReference>
<dbReference type="InterPro" id="IPR045851">
    <property type="entry name" value="AMP-bd_C_sf"/>
</dbReference>
<dbReference type="Gene3D" id="3.40.50.12780">
    <property type="entry name" value="N-terminal domain of ligase-like"/>
    <property type="match status" value="1"/>
</dbReference>
<feature type="domain" description="AMP-dependent synthetase/ligase" evidence="3">
    <location>
        <begin position="40"/>
        <end position="412"/>
    </location>
</feature>
<keyword evidence="2 5" id="KW-0436">Ligase</keyword>
<evidence type="ECO:0000256" key="2">
    <source>
        <dbReference type="ARBA" id="ARBA00022598"/>
    </source>
</evidence>
<dbReference type="PANTHER" id="PTHR43767:SF1">
    <property type="entry name" value="NONRIBOSOMAL PEPTIDE SYNTHASE PES1 (EUROFUNG)-RELATED"/>
    <property type="match status" value="1"/>
</dbReference>
<evidence type="ECO:0000313" key="6">
    <source>
        <dbReference type="Proteomes" id="UP000306544"/>
    </source>
</evidence>
<dbReference type="EMBL" id="VAWA01000002">
    <property type="protein sequence ID" value="TLP79318.1"/>
    <property type="molecule type" value="Genomic_DNA"/>
</dbReference>
<keyword evidence="6" id="KW-1185">Reference proteome</keyword>
<sequence length="555" mass="60077">MSAIKCPWTSLYPPHVAPSLETHPMRAETLTEAWAHRVRDEPDGSTIEYLDLNWNATQVNDLANALAVCFQTKGVGYGDRVGVQLQNVPQFALCMLALWKLGAVPLILNTMYGAHELTIILNDASPVGLVSSETSVEEVTKLDLDGPTPWVLCTDDHDLAQLKRQHHEATPSEEGLVRSLLPHLGSVPEPVRVTGDDAALLTYTSGTTGSPKGAVGSHTNLLSVGYGVQQWLDVCPGEGVLAVAPLFHITGAVATAAMALTVGRAPLIFVGRVRPDSMLCGLRNHSVHHILGSITVYNALLDSPEPRIEDFSGLKSVYSGGAPVPPATVKKFEDRFGHYIHNVYGMTETASAVIGVPLGRRAPVDELSGSLSIGVPLPGLLARVVDPHGHEVETGTMGELVLSGPQCTQEYLNKADATAETIRDGWLHTGDVALLDADGWVYLIDRQKDQINVSGYKVWPREVEDVIYEHSAVREVAVVGLSDDYSGERVVAFVSLQAGKSLTPAEVTSMVRERLAAFKVPKDVFVIDELPKTPTGKIQRRVLRNSHRNVRPRKD</sequence>
<dbReference type="AlphaFoldDB" id="A0A5R9AL24"/>
<organism evidence="5 6">
    <name type="scientific">Nesterenkonia sphaerica</name>
    <dbReference type="NCBI Taxonomy" id="1804988"/>
    <lineage>
        <taxon>Bacteria</taxon>
        <taxon>Bacillati</taxon>
        <taxon>Actinomycetota</taxon>
        <taxon>Actinomycetes</taxon>
        <taxon>Micrococcales</taxon>
        <taxon>Micrococcaceae</taxon>
        <taxon>Nesterenkonia</taxon>
    </lineage>
</organism>
<dbReference type="InterPro" id="IPR000873">
    <property type="entry name" value="AMP-dep_synth/lig_dom"/>
</dbReference>
<evidence type="ECO:0000313" key="5">
    <source>
        <dbReference type="EMBL" id="TLP79318.1"/>
    </source>
</evidence>
<dbReference type="PANTHER" id="PTHR43767">
    <property type="entry name" value="LONG-CHAIN-FATTY-ACID--COA LIGASE"/>
    <property type="match status" value="1"/>
</dbReference>
<name>A0A5R9AL24_9MICC</name>
<evidence type="ECO:0000259" key="3">
    <source>
        <dbReference type="Pfam" id="PF00501"/>
    </source>
</evidence>
<dbReference type="OrthoDB" id="9803968at2"/>
<dbReference type="InterPro" id="IPR042099">
    <property type="entry name" value="ANL_N_sf"/>
</dbReference>
<comment type="caution">
    <text evidence="5">The sequence shown here is derived from an EMBL/GenBank/DDBJ whole genome shotgun (WGS) entry which is preliminary data.</text>
</comment>
<comment type="similarity">
    <text evidence="1">Belongs to the ATP-dependent AMP-binding enzyme family.</text>
</comment>
<dbReference type="Pfam" id="PF00501">
    <property type="entry name" value="AMP-binding"/>
    <property type="match status" value="1"/>
</dbReference>
<dbReference type="InterPro" id="IPR020845">
    <property type="entry name" value="AMP-binding_CS"/>
</dbReference>
<feature type="domain" description="AMP-binding enzyme C-terminal" evidence="4">
    <location>
        <begin position="462"/>
        <end position="537"/>
    </location>
</feature>
<dbReference type="Gene3D" id="3.30.300.30">
    <property type="match status" value="1"/>
</dbReference>
<evidence type="ECO:0000259" key="4">
    <source>
        <dbReference type="Pfam" id="PF13193"/>
    </source>
</evidence>
<dbReference type="Proteomes" id="UP000306544">
    <property type="component" value="Unassembled WGS sequence"/>
</dbReference>
<evidence type="ECO:0000256" key="1">
    <source>
        <dbReference type="ARBA" id="ARBA00006432"/>
    </source>
</evidence>
<dbReference type="FunFam" id="3.30.300.30:FF:000008">
    <property type="entry name" value="2,3-dihydroxybenzoate-AMP ligase"/>
    <property type="match status" value="1"/>
</dbReference>
<dbReference type="SUPFAM" id="SSF56801">
    <property type="entry name" value="Acetyl-CoA synthetase-like"/>
    <property type="match status" value="1"/>
</dbReference>
<protein>
    <submittedName>
        <fullName evidence="5">Long-chain fatty acid--CoA ligase</fullName>
    </submittedName>
</protein>
<reference evidence="5 6" key="1">
    <citation type="submission" date="2019-05" db="EMBL/GenBank/DDBJ databases">
        <title>Nesterenkonia sp. GY239, isolated from the Southern Atlantic Ocean.</title>
        <authorList>
            <person name="Zhang G."/>
        </authorList>
    </citation>
    <scope>NUCLEOTIDE SEQUENCE [LARGE SCALE GENOMIC DNA]</scope>
    <source>
        <strain evidence="5 6">GY239</strain>
    </source>
</reference>